<dbReference type="PANTHER" id="PTHR31672">
    <property type="entry name" value="BNACNNG10540D PROTEIN"/>
    <property type="match status" value="1"/>
</dbReference>
<dbReference type="AlphaFoldDB" id="A0A2G2Y4E6"/>
<reference evidence="2 3" key="2">
    <citation type="journal article" date="2017" name="Genome Biol.">
        <title>New reference genome sequences of hot pepper reveal the massive evolution of plant disease-resistance genes by retroduplication.</title>
        <authorList>
            <person name="Kim S."/>
            <person name="Park J."/>
            <person name="Yeom S.I."/>
            <person name="Kim Y.M."/>
            <person name="Seo E."/>
            <person name="Kim K.T."/>
            <person name="Kim M.S."/>
            <person name="Lee J.M."/>
            <person name="Cheong K."/>
            <person name="Shin H.S."/>
            <person name="Kim S.B."/>
            <person name="Han K."/>
            <person name="Lee J."/>
            <person name="Park M."/>
            <person name="Lee H.A."/>
            <person name="Lee H.Y."/>
            <person name="Lee Y."/>
            <person name="Oh S."/>
            <person name="Lee J.H."/>
            <person name="Choi E."/>
            <person name="Choi E."/>
            <person name="Lee S.E."/>
            <person name="Jeon J."/>
            <person name="Kim H."/>
            <person name="Choi G."/>
            <person name="Song H."/>
            <person name="Lee J."/>
            <person name="Lee S.C."/>
            <person name="Kwon J.K."/>
            <person name="Lee H.Y."/>
            <person name="Koo N."/>
            <person name="Hong Y."/>
            <person name="Kim R.W."/>
            <person name="Kang W.H."/>
            <person name="Huh J.H."/>
            <person name="Kang B.C."/>
            <person name="Yang T.J."/>
            <person name="Lee Y.H."/>
            <person name="Bennetzen J.L."/>
            <person name="Choi D."/>
        </authorList>
    </citation>
    <scope>NUCLEOTIDE SEQUENCE [LARGE SCALE GENOMIC DNA]</scope>
    <source>
        <strain evidence="3">cv. CM334</strain>
    </source>
</reference>
<evidence type="ECO:0000259" key="1">
    <source>
        <dbReference type="Pfam" id="PF00646"/>
    </source>
</evidence>
<keyword evidence="3" id="KW-1185">Reference proteome</keyword>
<gene>
    <name evidence="2" type="ORF">T459_29050</name>
</gene>
<dbReference type="Gramene" id="PHT64625">
    <property type="protein sequence ID" value="PHT64625"/>
    <property type="gene ID" value="T459_29050"/>
</dbReference>
<dbReference type="PANTHER" id="PTHR31672:SF13">
    <property type="entry name" value="F-BOX PROTEIN CPR30-LIKE"/>
    <property type="match status" value="1"/>
</dbReference>
<dbReference type="EMBL" id="AYRZ02000012">
    <property type="protein sequence ID" value="PHT64625.1"/>
    <property type="molecule type" value="Genomic_DNA"/>
</dbReference>
<organism evidence="2 3">
    <name type="scientific">Capsicum annuum</name>
    <name type="common">Capsicum pepper</name>
    <dbReference type="NCBI Taxonomy" id="4072"/>
    <lineage>
        <taxon>Eukaryota</taxon>
        <taxon>Viridiplantae</taxon>
        <taxon>Streptophyta</taxon>
        <taxon>Embryophyta</taxon>
        <taxon>Tracheophyta</taxon>
        <taxon>Spermatophyta</taxon>
        <taxon>Magnoliopsida</taxon>
        <taxon>eudicotyledons</taxon>
        <taxon>Gunneridae</taxon>
        <taxon>Pentapetalae</taxon>
        <taxon>asterids</taxon>
        <taxon>lamiids</taxon>
        <taxon>Solanales</taxon>
        <taxon>Solanaceae</taxon>
        <taxon>Solanoideae</taxon>
        <taxon>Capsiceae</taxon>
        <taxon>Capsicum</taxon>
    </lineage>
</organism>
<dbReference type="Pfam" id="PF00646">
    <property type="entry name" value="F-box"/>
    <property type="match status" value="1"/>
</dbReference>
<proteinExistence type="predicted"/>
<dbReference type="InterPro" id="IPR050796">
    <property type="entry name" value="SCF_F-box_component"/>
</dbReference>
<dbReference type="InterPro" id="IPR036047">
    <property type="entry name" value="F-box-like_dom_sf"/>
</dbReference>
<evidence type="ECO:0000313" key="2">
    <source>
        <dbReference type="EMBL" id="PHT64625.1"/>
    </source>
</evidence>
<protein>
    <recommendedName>
        <fullName evidence="1">F-box domain-containing protein</fullName>
    </recommendedName>
</protein>
<accession>A0A2G2Y4E6</accession>
<sequence length="111" mass="12942">IRYHFQEKILVDILSRLPVRSLLRFKCVSNIWKTLSSEPCFKMKHLNRAKNDQDSRKLLISQRCRKDCVFSLYCCPLSSVQLAEDVQKSCDAQSVVVTMACCYRTPPLENR</sequence>
<comment type="caution">
    <text evidence="2">The sequence shown here is derived from an EMBL/GenBank/DDBJ whole genome shotgun (WGS) entry which is preliminary data.</text>
</comment>
<dbReference type="InterPro" id="IPR001810">
    <property type="entry name" value="F-box_dom"/>
</dbReference>
<dbReference type="SUPFAM" id="SSF81383">
    <property type="entry name" value="F-box domain"/>
    <property type="match status" value="1"/>
</dbReference>
<dbReference type="Gene3D" id="1.20.1280.50">
    <property type="match status" value="1"/>
</dbReference>
<feature type="non-terminal residue" evidence="2">
    <location>
        <position position="1"/>
    </location>
</feature>
<name>A0A2G2Y4E6_CAPAN</name>
<evidence type="ECO:0000313" key="3">
    <source>
        <dbReference type="Proteomes" id="UP000222542"/>
    </source>
</evidence>
<reference evidence="2 3" key="1">
    <citation type="journal article" date="2014" name="Nat. Genet.">
        <title>Genome sequence of the hot pepper provides insights into the evolution of pungency in Capsicum species.</title>
        <authorList>
            <person name="Kim S."/>
            <person name="Park M."/>
            <person name="Yeom S.I."/>
            <person name="Kim Y.M."/>
            <person name="Lee J.M."/>
            <person name="Lee H.A."/>
            <person name="Seo E."/>
            <person name="Choi J."/>
            <person name="Cheong K."/>
            <person name="Kim K.T."/>
            <person name="Jung K."/>
            <person name="Lee G.W."/>
            <person name="Oh S.K."/>
            <person name="Bae C."/>
            <person name="Kim S.B."/>
            <person name="Lee H.Y."/>
            <person name="Kim S.Y."/>
            <person name="Kim M.S."/>
            <person name="Kang B.C."/>
            <person name="Jo Y.D."/>
            <person name="Yang H.B."/>
            <person name="Jeong H.J."/>
            <person name="Kang W.H."/>
            <person name="Kwon J.K."/>
            <person name="Shin C."/>
            <person name="Lim J.Y."/>
            <person name="Park J.H."/>
            <person name="Huh J.H."/>
            <person name="Kim J.S."/>
            <person name="Kim B.D."/>
            <person name="Cohen O."/>
            <person name="Paran I."/>
            <person name="Suh M.C."/>
            <person name="Lee S.B."/>
            <person name="Kim Y.K."/>
            <person name="Shin Y."/>
            <person name="Noh S.J."/>
            <person name="Park J."/>
            <person name="Seo Y.S."/>
            <person name="Kwon S.Y."/>
            <person name="Kim H.A."/>
            <person name="Park J.M."/>
            <person name="Kim H.J."/>
            <person name="Choi S.B."/>
            <person name="Bosland P.W."/>
            <person name="Reeves G."/>
            <person name="Jo S.H."/>
            <person name="Lee B.W."/>
            <person name="Cho H.T."/>
            <person name="Choi H.S."/>
            <person name="Lee M.S."/>
            <person name="Yu Y."/>
            <person name="Do Choi Y."/>
            <person name="Park B.S."/>
            <person name="van Deynze A."/>
            <person name="Ashrafi H."/>
            <person name="Hill T."/>
            <person name="Kim W.T."/>
            <person name="Pai H.S."/>
            <person name="Ahn H.K."/>
            <person name="Yeam I."/>
            <person name="Giovannoni J.J."/>
            <person name="Rose J.K."/>
            <person name="Sorensen I."/>
            <person name="Lee S.J."/>
            <person name="Kim R.W."/>
            <person name="Choi I.Y."/>
            <person name="Choi B.S."/>
            <person name="Lim J.S."/>
            <person name="Lee Y.H."/>
            <person name="Choi D."/>
        </authorList>
    </citation>
    <scope>NUCLEOTIDE SEQUENCE [LARGE SCALE GENOMIC DNA]</scope>
    <source>
        <strain evidence="3">cv. CM334</strain>
    </source>
</reference>
<feature type="domain" description="F-box" evidence="1">
    <location>
        <begin position="7"/>
        <end position="42"/>
    </location>
</feature>
<dbReference type="Proteomes" id="UP000222542">
    <property type="component" value="Unassembled WGS sequence"/>
</dbReference>